<dbReference type="EMBL" id="CP107551">
    <property type="protein sequence ID" value="UYP20002.1"/>
    <property type="molecule type" value="Genomic_DNA"/>
</dbReference>
<keyword evidence="1" id="KW-0418">Kinase</keyword>
<dbReference type="Proteomes" id="UP001156484">
    <property type="component" value="Chromosome"/>
</dbReference>
<evidence type="ECO:0000313" key="2">
    <source>
        <dbReference type="Proteomes" id="UP001156484"/>
    </source>
</evidence>
<gene>
    <name evidence="1" type="ORF">OED52_05480</name>
</gene>
<reference evidence="1" key="1">
    <citation type="submission" date="2022-10" db="EMBL/GenBank/DDBJ databases">
        <title>Rhodococcus ferula Z13 complete genome.</title>
        <authorList>
            <person name="Long X."/>
            <person name="Zang M."/>
        </authorList>
    </citation>
    <scope>NUCLEOTIDE SEQUENCE</scope>
    <source>
        <strain evidence="1">Z13</strain>
    </source>
</reference>
<name>A0ACD4DJ19_9NOCA</name>
<evidence type="ECO:0000313" key="1">
    <source>
        <dbReference type="EMBL" id="UYP20002.1"/>
    </source>
</evidence>
<keyword evidence="2" id="KW-1185">Reference proteome</keyword>
<organism evidence="1 2">
    <name type="scientific">Rhodococcus sacchari</name>
    <dbReference type="NCBI Taxonomy" id="2962047"/>
    <lineage>
        <taxon>Bacteria</taxon>
        <taxon>Bacillati</taxon>
        <taxon>Actinomycetota</taxon>
        <taxon>Actinomycetes</taxon>
        <taxon>Mycobacteriales</taxon>
        <taxon>Nocardiaceae</taxon>
        <taxon>Rhodococcus</taxon>
    </lineage>
</organism>
<accession>A0ACD4DJ19</accession>
<proteinExistence type="predicted"/>
<sequence length="329" mass="33860">MSGHALVVGEALVDVVRRAGTDPVEHVGGSPLNVAVGLGRLGRAVQFTTRIADDPRGTRILGYLADSGVSLTPGSAAADRTATAQAMIDETGSASYEFDIAWEPVAPPPTVDAVLVHTGSIATVLGPGCELVAELVAQQAVSSTVSFDPNVRPALIGDPARGRARIDRLVALADVVKASDEDLGWYAPDRDPVDTARGWLSRGPAIVAVTRGAKGSVAVCAAGTVEIPAVEADVVDTVGAGDAFTAGLLDGLWTRNLLGAEKRDALRAIGTDALREVLTTAAWTSALTVARAGADLPTRAEREAARESGGRVRRPPSRKTPSQKSPSAT</sequence>
<protein>
    <submittedName>
        <fullName evidence="1">Carbohydrate kinase</fullName>
    </submittedName>
</protein>
<keyword evidence="1" id="KW-0808">Transferase</keyword>